<comment type="caution">
    <text evidence="1">The sequence shown here is derived from an EMBL/GenBank/DDBJ whole genome shotgun (WGS) entry which is preliminary data.</text>
</comment>
<sequence length="66" mass="7519">METNHYATLHRKKRLLEGLIRANMAEAMALSDREHCPTPVLSGGSFRSIKAMLMEYAEVLTRMDPQ</sequence>
<reference evidence="1 2" key="1">
    <citation type="submission" date="2020-02" db="EMBL/GenBank/DDBJ databases">
        <title>Draft genome sequence of two Spirosoma agri KCTC 52727 and Spirosoma terrae KCTC 52035.</title>
        <authorList>
            <person name="Rojas J."/>
            <person name="Ambika Manirajan B."/>
            <person name="Ratering S."/>
            <person name="Suarez C."/>
            <person name="Schnell S."/>
        </authorList>
    </citation>
    <scope>NUCLEOTIDE SEQUENCE [LARGE SCALE GENOMIC DNA]</scope>
    <source>
        <strain evidence="1 2">KCTC 52727</strain>
    </source>
</reference>
<keyword evidence="2" id="KW-1185">Reference proteome</keyword>
<evidence type="ECO:0000313" key="2">
    <source>
        <dbReference type="Proteomes" id="UP000477386"/>
    </source>
</evidence>
<proteinExistence type="predicted"/>
<organism evidence="1 2">
    <name type="scientific">Spirosoma agri</name>
    <dbReference type="NCBI Taxonomy" id="1987381"/>
    <lineage>
        <taxon>Bacteria</taxon>
        <taxon>Pseudomonadati</taxon>
        <taxon>Bacteroidota</taxon>
        <taxon>Cytophagia</taxon>
        <taxon>Cytophagales</taxon>
        <taxon>Cytophagaceae</taxon>
        <taxon>Spirosoma</taxon>
    </lineage>
</organism>
<accession>A0A6M0IGI7</accession>
<dbReference type="EMBL" id="JAAGNZ010000001">
    <property type="protein sequence ID" value="NEU67396.1"/>
    <property type="molecule type" value="Genomic_DNA"/>
</dbReference>
<gene>
    <name evidence="1" type="ORF">GK091_10920</name>
</gene>
<dbReference type="RefSeq" id="WP_164037304.1">
    <property type="nucleotide sequence ID" value="NZ_JAAGNZ010000001.1"/>
</dbReference>
<evidence type="ECO:0000313" key="1">
    <source>
        <dbReference type="EMBL" id="NEU67396.1"/>
    </source>
</evidence>
<dbReference type="AlphaFoldDB" id="A0A6M0IGI7"/>
<protein>
    <submittedName>
        <fullName evidence="1">Uncharacterized protein</fullName>
    </submittedName>
</protein>
<name>A0A6M0IGI7_9BACT</name>
<dbReference type="Proteomes" id="UP000477386">
    <property type="component" value="Unassembled WGS sequence"/>
</dbReference>